<dbReference type="InterPro" id="IPR053151">
    <property type="entry name" value="RNase_H-like"/>
</dbReference>
<accession>A0A7I8KHB4</accession>
<dbReference type="InterPro" id="IPR012337">
    <property type="entry name" value="RNaseH-like_sf"/>
</dbReference>
<dbReference type="SUPFAM" id="SSF53098">
    <property type="entry name" value="Ribonuclease H-like"/>
    <property type="match status" value="1"/>
</dbReference>
<protein>
    <recommendedName>
        <fullName evidence="1">RNase H type-1 domain-containing protein</fullName>
    </recommendedName>
</protein>
<name>A0A7I8KHB4_SPIIN</name>
<dbReference type="GO" id="GO:0003676">
    <property type="term" value="F:nucleic acid binding"/>
    <property type="evidence" value="ECO:0007669"/>
    <property type="project" value="InterPro"/>
</dbReference>
<dbReference type="Gene3D" id="3.30.420.10">
    <property type="entry name" value="Ribonuclease H-like superfamily/Ribonuclease H"/>
    <property type="match status" value="1"/>
</dbReference>
<dbReference type="InterPro" id="IPR036397">
    <property type="entry name" value="RNaseH_sf"/>
</dbReference>
<gene>
    <name evidence="2" type="ORF">SI8410_05007783</name>
</gene>
<organism evidence="2 3">
    <name type="scientific">Spirodela intermedia</name>
    <name type="common">Intermediate duckweed</name>
    <dbReference type="NCBI Taxonomy" id="51605"/>
    <lineage>
        <taxon>Eukaryota</taxon>
        <taxon>Viridiplantae</taxon>
        <taxon>Streptophyta</taxon>
        <taxon>Embryophyta</taxon>
        <taxon>Tracheophyta</taxon>
        <taxon>Spermatophyta</taxon>
        <taxon>Magnoliopsida</taxon>
        <taxon>Liliopsida</taxon>
        <taxon>Araceae</taxon>
        <taxon>Lemnoideae</taxon>
        <taxon>Spirodela</taxon>
    </lineage>
</organism>
<dbReference type="PANTHER" id="PTHR47723">
    <property type="entry name" value="OS05G0353850 PROTEIN"/>
    <property type="match status" value="1"/>
</dbReference>
<dbReference type="GO" id="GO:0004523">
    <property type="term" value="F:RNA-DNA hybrid ribonuclease activity"/>
    <property type="evidence" value="ECO:0007669"/>
    <property type="project" value="InterPro"/>
</dbReference>
<evidence type="ECO:0000313" key="2">
    <source>
        <dbReference type="EMBL" id="CAA7397120.1"/>
    </source>
</evidence>
<dbReference type="Proteomes" id="UP000663760">
    <property type="component" value="Chromosome 5"/>
</dbReference>
<dbReference type="InterPro" id="IPR002156">
    <property type="entry name" value="RNaseH_domain"/>
</dbReference>
<evidence type="ECO:0000313" key="3">
    <source>
        <dbReference type="Proteomes" id="UP000663760"/>
    </source>
</evidence>
<feature type="domain" description="RNase H type-1" evidence="1">
    <location>
        <begin position="14"/>
        <end position="59"/>
    </location>
</feature>
<keyword evidence="3" id="KW-1185">Reference proteome</keyword>
<dbReference type="AlphaFoldDB" id="A0A7I8KHB4"/>
<proteinExistence type="predicted"/>
<reference evidence="2" key="1">
    <citation type="submission" date="2020-02" db="EMBL/GenBank/DDBJ databases">
        <authorList>
            <person name="Scholz U."/>
            <person name="Mascher M."/>
            <person name="Fiebig A."/>
        </authorList>
    </citation>
    <scope>NUCLEOTIDE SEQUENCE</scope>
</reference>
<dbReference type="EMBL" id="LR746268">
    <property type="protein sequence ID" value="CAA7397120.1"/>
    <property type="molecule type" value="Genomic_DNA"/>
</dbReference>
<dbReference type="PANTHER" id="PTHR47723:SF19">
    <property type="entry name" value="POLYNUCLEOTIDYL TRANSFERASE, RIBONUCLEASE H-LIKE SUPERFAMILY PROTEIN"/>
    <property type="match status" value="1"/>
</dbReference>
<dbReference type="OrthoDB" id="1752183at2759"/>
<dbReference type="Pfam" id="PF13456">
    <property type="entry name" value="RVT_3"/>
    <property type="match status" value="1"/>
</dbReference>
<evidence type="ECO:0000259" key="1">
    <source>
        <dbReference type="Pfam" id="PF13456"/>
    </source>
</evidence>
<sequence length="207" mass="22954">MSMPLHLLAVHGLNVDGAARGNPGPAGGGGILRDHTGSIIFAFSYFYNIQTNTAAEAMAQEYLSKHHAMSRMHHNHYTSVPRRESDSRRPCYVWSQIASEDNLLRVTSNRAETFSIRFGRPKTIGFELLRIENGGLKPLFCNFFITKLNGRTMDVRDLTSADVFLRPKSEGTAVDAIHSPSGNETLCPLQRDCHATWIVASNTIPIL</sequence>